<evidence type="ECO:0000256" key="6">
    <source>
        <dbReference type="SAM" id="Phobius"/>
    </source>
</evidence>
<dbReference type="Gene3D" id="1.20.1250.20">
    <property type="entry name" value="MFS general substrate transporter like domains"/>
    <property type="match status" value="1"/>
</dbReference>
<feature type="transmembrane region" description="Helical" evidence="6">
    <location>
        <begin position="77"/>
        <end position="95"/>
    </location>
</feature>
<comment type="subcellular location">
    <subcellularLocation>
        <location evidence="1">Cell membrane</location>
        <topology evidence="1">Multi-pass membrane protein</topology>
    </subcellularLocation>
</comment>
<dbReference type="AlphaFoldDB" id="A0A3L7JUL5"/>
<feature type="transmembrane region" description="Helical" evidence="6">
    <location>
        <begin position="362"/>
        <end position="380"/>
    </location>
</feature>
<name>A0A3L7JUL5_9BACI</name>
<dbReference type="PANTHER" id="PTHR23531:SF2">
    <property type="entry name" value="PERMEASE"/>
    <property type="match status" value="1"/>
</dbReference>
<keyword evidence="5 6" id="KW-0472">Membrane</keyword>
<feature type="transmembrane region" description="Helical" evidence="6">
    <location>
        <begin position="166"/>
        <end position="188"/>
    </location>
</feature>
<keyword evidence="4 6" id="KW-1133">Transmembrane helix</keyword>
<dbReference type="RefSeq" id="WP_121681096.1">
    <property type="nucleotide sequence ID" value="NZ_RCVZ01000009.1"/>
</dbReference>
<reference evidence="8 9" key="1">
    <citation type="submission" date="2018-10" db="EMBL/GenBank/DDBJ databases">
        <title>Falsibacillus sp. genome draft.</title>
        <authorList>
            <person name="Shi S."/>
        </authorList>
    </citation>
    <scope>NUCLEOTIDE SEQUENCE [LARGE SCALE GENOMIC DNA]</scope>
    <source>
        <strain evidence="8 9">GY 10110</strain>
    </source>
</reference>
<dbReference type="PROSITE" id="PS00216">
    <property type="entry name" value="SUGAR_TRANSPORT_1"/>
    <property type="match status" value="1"/>
</dbReference>
<organism evidence="8 9">
    <name type="scientific">Falsibacillus albus</name>
    <dbReference type="NCBI Taxonomy" id="2478915"/>
    <lineage>
        <taxon>Bacteria</taxon>
        <taxon>Bacillati</taxon>
        <taxon>Bacillota</taxon>
        <taxon>Bacilli</taxon>
        <taxon>Bacillales</taxon>
        <taxon>Bacillaceae</taxon>
        <taxon>Falsibacillus</taxon>
    </lineage>
</organism>
<keyword evidence="9" id="KW-1185">Reference proteome</keyword>
<evidence type="ECO:0000256" key="3">
    <source>
        <dbReference type="ARBA" id="ARBA00022692"/>
    </source>
</evidence>
<evidence type="ECO:0000256" key="4">
    <source>
        <dbReference type="ARBA" id="ARBA00022989"/>
    </source>
</evidence>
<sequence length="399" mass="43588">MKKEQLWTKDFVSISLSSFFLFLTFYTLLVTLPIYVLDDLHGDEKEIGLIISIFLVSSIICRPFSGIWIERFGRKPVLLISLTLFFVAAPLYFSAGNVGALLLLRFFHGAGFGMATTATGTIAADLVPNSRRGEGMGYFATFMNMAMVIGPFLGLTVIHYASFQLLFLLCSIFAFLALVSGLIVKFPKAALTKAAPPKFRIGDLLEKKALPISISAGSLAFAYSSILSFISVYAKQLGLMEAASFFFVVYAAAIIISRPFTGKWFDRFGENVILYPSILLFGIGIFLLSIVHSAFMLLLAGGVIGLGYGTLVPGMQTIALNSVDSRRRGIATATFFTIFDTGIGVGSFLLGIIVSSLGYGKLYFYVSIYILLVVGLYHILHGRKQKKNVASNEEQRLSA</sequence>
<evidence type="ECO:0000313" key="8">
    <source>
        <dbReference type="EMBL" id="RLQ94483.1"/>
    </source>
</evidence>
<feature type="transmembrane region" description="Helical" evidence="6">
    <location>
        <begin position="272"/>
        <end position="291"/>
    </location>
</feature>
<dbReference type="InterPro" id="IPR005829">
    <property type="entry name" value="Sugar_transporter_CS"/>
</dbReference>
<dbReference type="Proteomes" id="UP000276770">
    <property type="component" value="Unassembled WGS sequence"/>
</dbReference>
<comment type="caution">
    <text evidence="8">The sequence shown here is derived from an EMBL/GenBank/DDBJ whole genome shotgun (WGS) entry which is preliminary data.</text>
</comment>
<dbReference type="InterPro" id="IPR020846">
    <property type="entry name" value="MFS_dom"/>
</dbReference>
<dbReference type="PANTHER" id="PTHR23531">
    <property type="entry name" value="QUINOLENE RESISTANCE PROTEIN NORA"/>
    <property type="match status" value="1"/>
</dbReference>
<dbReference type="GO" id="GO:0022857">
    <property type="term" value="F:transmembrane transporter activity"/>
    <property type="evidence" value="ECO:0007669"/>
    <property type="project" value="InterPro"/>
</dbReference>
<dbReference type="OrthoDB" id="9814001at2"/>
<evidence type="ECO:0000313" key="9">
    <source>
        <dbReference type="Proteomes" id="UP000276770"/>
    </source>
</evidence>
<evidence type="ECO:0000256" key="2">
    <source>
        <dbReference type="ARBA" id="ARBA00022448"/>
    </source>
</evidence>
<dbReference type="CDD" id="cd17489">
    <property type="entry name" value="MFS_YfcJ_like"/>
    <property type="match status" value="1"/>
</dbReference>
<dbReference type="Pfam" id="PF07690">
    <property type="entry name" value="MFS_1"/>
    <property type="match status" value="1"/>
</dbReference>
<accession>A0A3L7JUL5</accession>
<keyword evidence="2" id="KW-0813">Transport</keyword>
<dbReference type="SUPFAM" id="SSF103473">
    <property type="entry name" value="MFS general substrate transporter"/>
    <property type="match status" value="1"/>
</dbReference>
<feature type="transmembrane region" description="Helical" evidence="6">
    <location>
        <begin position="330"/>
        <end position="356"/>
    </location>
</feature>
<proteinExistence type="predicted"/>
<feature type="transmembrane region" description="Helical" evidence="6">
    <location>
        <begin position="139"/>
        <end position="160"/>
    </location>
</feature>
<dbReference type="EMBL" id="RCVZ01000009">
    <property type="protein sequence ID" value="RLQ94483.1"/>
    <property type="molecule type" value="Genomic_DNA"/>
</dbReference>
<feature type="transmembrane region" description="Helical" evidence="6">
    <location>
        <begin position="47"/>
        <end position="65"/>
    </location>
</feature>
<evidence type="ECO:0000256" key="5">
    <source>
        <dbReference type="ARBA" id="ARBA00023136"/>
    </source>
</evidence>
<dbReference type="GO" id="GO:0005886">
    <property type="term" value="C:plasma membrane"/>
    <property type="evidence" value="ECO:0007669"/>
    <property type="project" value="UniProtKB-SubCell"/>
</dbReference>
<keyword evidence="3 6" id="KW-0812">Transmembrane</keyword>
<dbReference type="InterPro" id="IPR011701">
    <property type="entry name" value="MFS"/>
</dbReference>
<dbReference type="InterPro" id="IPR052714">
    <property type="entry name" value="MFS_Exporter"/>
</dbReference>
<feature type="transmembrane region" description="Helical" evidence="6">
    <location>
        <begin position="242"/>
        <end position="260"/>
    </location>
</feature>
<feature type="domain" description="Major facilitator superfamily (MFS) profile" evidence="7">
    <location>
        <begin position="10"/>
        <end position="384"/>
    </location>
</feature>
<feature type="transmembrane region" description="Helical" evidence="6">
    <location>
        <begin position="209"/>
        <end position="230"/>
    </location>
</feature>
<gene>
    <name evidence="8" type="ORF">D9X91_13135</name>
</gene>
<feature type="transmembrane region" description="Helical" evidence="6">
    <location>
        <begin position="297"/>
        <end position="318"/>
    </location>
</feature>
<dbReference type="PROSITE" id="PS50850">
    <property type="entry name" value="MFS"/>
    <property type="match status" value="1"/>
</dbReference>
<feature type="transmembrane region" description="Helical" evidence="6">
    <location>
        <begin position="12"/>
        <end position="35"/>
    </location>
</feature>
<evidence type="ECO:0000259" key="7">
    <source>
        <dbReference type="PROSITE" id="PS50850"/>
    </source>
</evidence>
<protein>
    <submittedName>
        <fullName evidence="8">MFS transporter</fullName>
    </submittedName>
</protein>
<evidence type="ECO:0000256" key="1">
    <source>
        <dbReference type="ARBA" id="ARBA00004651"/>
    </source>
</evidence>
<dbReference type="InterPro" id="IPR036259">
    <property type="entry name" value="MFS_trans_sf"/>
</dbReference>